<proteinExistence type="predicted"/>
<feature type="transmembrane region" description="Helical" evidence="1">
    <location>
        <begin position="7"/>
        <end position="28"/>
    </location>
</feature>
<evidence type="ECO:0000256" key="1">
    <source>
        <dbReference type="SAM" id="Phobius"/>
    </source>
</evidence>
<gene>
    <name evidence="2" type="ORF">AVDCRST_MAG83-2804</name>
</gene>
<feature type="transmembrane region" description="Helical" evidence="1">
    <location>
        <begin position="34"/>
        <end position="53"/>
    </location>
</feature>
<organism evidence="2">
    <name type="scientific">uncultured Arthrobacter sp</name>
    <dbReference type="NCBI Taxonomy" id="114050"/>
    <lineage>
        <taxon>Bacteria</taxon>
        <taxon>Bacillati</taxon>
        <taxon>Actinomycetota</taxon>
        <taxon>Actinomycetes</taxon>
        <taxon>Micrococcales</taxon>
        <taxon>Micrococcaceae</taxon>
        <taxon>Arthrobacter</taxon>
        <taxon>environmental samples</taxon>
    </lineage>
</organism>
<keyword evidence="1" id="KW-1133">Transmembrane helix</keyword>
<dbReference type="RefSeq" id="WP_294569053.1">
    <property type="nucleotide sequence ID" value="NZ_CADCTE010000153.1"/>
</dbReference>
<keyword evidence="1" id="KW-0472">Membrane</keyword>
<sequence length="185" mass="19287">MPSRNGLVVLILKVALLVAAVIPVPFIALQDGRVTSVLPFLGAIAGMTAGSLLQGCVRRGDTRLRAVRGQVVGFLRSGKGGPAGAPSRWKPGLATPSPGRLDFQPQGRLNGSDDGELMSFTVHAIGPERDITVAEGFFRMGPTWRVVELSMPGGVVELAGPARDLRKTVTVLRRSLPAGGTASAV</sequence>
<protein>
    <submittedName>
        <fullName evidence="2">Uncharacterized protein</fullName>
    </submittedName>
</protein>
<reference evidence="2" key="1">
    <citation type="submission" date="2020-02" db="EMBL/GenBank/DDBJ databases">
        <authorList>
            <person name="Meier V. D."/>
        </authorList>
    </citation>
    <scope>NUCLEOTIDE SEQUENCE</scope>
    <source>
        <strain evidence="2">AVDCRST_MAG83</strain>
    </source>
</reference>
<dbReference type="AlphaFoldDB" id="A0A6J4IUQ9"/>
<accession>A0A6J4IUQ9</accession>
<keyword evidence="1" id="KW-0812">Transmembrane</keyword>
<name>A0A6J4IUQ9_9MICC</name>
<dbReference type="EMBL" id="CADCTE010000153">
    <property type="protein sequence ID" value="CAA9262571.1"/>
    <property type="molecule type" value="Genomic_DNA"/>
</dbReference>
<evidence type="ECO:0000313" key="2">
    <source>
        <dbReference type="EMBL" id="CAA9262571.1"/>
    </source>
</evidence>